<proteinExistence type="predicted"/>
<dbReference type="AlphaFoldDB" id="A0A2M9B9W0"/>
<gene>
    <name evidence="1" type="ORF">CLV45_3076</name>
</gene>
<dbReference type="EMBL" id="PGFA01000002">
    <property type="protein sequence ID" value="PJJ54730.1"/>
    <property type="molecule type" value="Genomic_DNA"/>
</dbReference>
<comment type="caution">
    <text evidence="1">The sequence shown here is derived from an EMBL/GenBank/DDBJ whole genome shotgun (WGS) entry which is preliminary data.</text>
</comment>
<evidence type="ECO:0000313" key="1">
    <source>
        <dbReference type="EMBL" id="PJJ54730.1"/>
    </source>
</evidence>
<organism evidence="1 2">
    <name type="scientific">Hymenobacter chitinivorans DSM 11115</name>
    <dbReference type="NCBI Taxonomy" id="1121954"/>
    <lineage>
        <taxon>Bacteria</taxon>
        <taxon>Pseudomonadati</taxon>
        <taxon>Bacteroidota</taxon>
        <taxon>Cytophagia</taxon>
        <taxon>Cytophagales</taxon>
        <taxon>Hymenobacteraceae</taxon>
        <taxon>Hymenobacter</taxon>
    </lineage>
</organism>
<protein>
    <submittedName>
        <fullName evidence="1">Uncharacterized protein</fullName>
    </submittedName>
</protein>
<reference evidence="1 2" key="1">
    <citation type="submission" date="2017-11" db="EMBL/GenBank/DDBJ databases">
        <title>Genomic Encyclopedia of Archaeal and Bacterial Type Strains, Phase II (KMG-II): From Individual Species to Whole Genera.</title>
        <authorList>
            <person name="Goeker M."/>
        </authorList>
    </citation>
    <scope>NUCLEOTIDE SEQUENCE [LARGE SCALE GENOMIC DNA]</scope>
    <source>
        <strain evidence="1 2">DSM 11115</strain>
    </source>
</reference>
<dbReference type="Proteomes" id="UP000228535">
    <property type="component" value="Unassembled WGS sequence"/>
</dbReference>
<evidence type="ECO:0000313" key="2">
    <source>
        <dbReference type="Proteomes" id="UP000228535"/>
    </source>
</evidence>
<keyword evidence="2" id="KW-1185">Reference proteome</keyword>
<sequence length="55" mass="6050">MTGKQMKDKPKAKKLHVAANIPAPAPPAQHAGTVCQFRLFPRCFPWCYIRAGALS</sequence>
<name>A0A2M9B9W0_9BACT</name>
<accession>A0A2M9B9W0</accession>